<dbReference type="Proteomes" id="UP000234479">
    <property type="component" value="Unassembled WGS sequence"/>
</dbReference>
<name>A0A2N5D3L4_9CAUL</name>
<organism evidence="5 6">
    <name type="scientific">Caulobacter zeae</name>
    <dbReference type="NCBI Taxonomy" id="2055137"/>
    <lineage>
        <taxon>Bacteria</taxon>
        <taxon>Pseudomonadati</taxon>
        <taxon>Pseudomonadota</taxon>
        <taxon>Alphaproteobacteria</taxon>
        <taxon>Caulobacterales</taxon>
        <taxon>Caulobacteraceae</taxon>
        <taxon>Caulobacter</taxon>
    </lineage>
</organism>
<dbReference type="InterPro" id="IPR054579">
    <property type="entry name" value="GCE-like_dom"/>
</dbReference>
<dbReference type="SUPFAM" id="SSF53474">
    <property type="entry name" value="alpha/beta-Hydrolases"/>
    <property type="match status" value="1"/>
</dbReference>
<keyword evidence="2" id="KW-0732">Signal</keyword>
<dbReference type="AlphaFoldDB" id="A0A2N5D3L4"/>
<evidence type="ECO:0000313" key="5">
    <source>
        <dbReference type="EMBL" id="PLR20623.1"/>
    </source>
</evidence>
<feature type="domain" description="4-O-methyl-glucuronoyl methylesterase-like" evidence="4">
    <location>
        <begin position="202"/>
        <end position="354"/>
    </location>
</feature>
<keyword evidence="3" id="KW-0378">Hydrolase</keyword>
<dbReference type="GO" id="GO:0052689">
    <property type="term" value="F:carboxylic ester hydrolase activity"/>
    <property type="evidence" value="ECO:0007669"/>
    <property type="project" value="UniProtKB-KW"/>
</dbReference>
<accession>A0A2N5D3L4</accession>
<reference evidence="5 6" key="1">
    <citation type="submission" date="2017-12" db="EMBL/GenBank/DDBJ databases">
        <title>The genome sequence of Caulobacter sp. 410.</title>
        <authorList>
            <person name="Gao J."/>
            <person name="Mao X."/>
            <person name="Sun J."/>
        </authorList>
    </citation>
    <scope>NUCLEOTIDE SEQUENCE [LARGE SCALE GENOMIC DNA]</scope>
    <source>
        <strain evidence="5 6">410</strain>
    </source>
</reference>
<evidence type="ECO:0000256" key="2">
    <source>
        <dbReference type="ARBA" id="ARBA00022729"/>
    </source>
</evidence>
<keyword evidence="6" id="KW-1185">Reference proteome</keyword>
<evidence type="ECO:0000256" key="3">
    <source>
        <dbReference type="ARBA" id="ARBA00022801"/>
    </source>
</evidence>
<dbReference type="InterPro" id="IPR029058">
    <property type="entry name" value="AB_hydrolase_fold"/>
</dbReference>
<dbReference type="EMBL" id="PJRS01000045">
    <property type="protein sequence ID" value="PLR20623.1"/>
    <property type="molecule type" value="Genomic_DNA"/>
</dbReference>
<protein>
    <submittedName>
        <fullName evidence="5">Acetylxylan esterase</fullName>
    </submittedName>
</protein>
<sequence length="405" mass="43409">MLRRLGIKALRPGVDGMNPKAANPVNYDEARAGPFSLLPDPLALPDGTLVSAARTWWDVRRPQIVEAFAREIHGRVPRGLPAPVWRTVKEERVTRGGVAVVERRLAGDVTAHGRTVTIDLLVGTPEGAANLPAVIELGFPDGPPWMRGRPLPPGPDWRDAAIARGWGYAVYAPTSVQPDDPGQLQAGIIGLANRGRPRDPDDWGALRAWALGVSRVLDLLETDPAIDARRVAVAGMSRYGKAALLAMAYEPRLAGGYIASSGEGGAKLHRRRRGEQVENLAAVGEHHWMAGNFLRYAGPLTADDLPVDAHSLIALAAPRPLFIGTGGDATDGWVDARGMFMAAAAASPVYRLLGGTGLDRAAFPPPLTLTAGDDLVFRQHAEGHTPGPNWLYFLDFAEHAFRRAA</sequence>
<evidence type="ECO:0000256" key="1">
    <source>
        <dbReference type="ARBA" id="ARBA00022487"/>
    </source>
</evidence>
<dbReference type="Gene3D" id="3.40.50.1820">
    <property type="entry name" value="alpha/beta hydrolase"/>
    <property type="match status" value="1"/>
</dbReference>
<gene>
    <name evidence="5" type="ORF">SGCZBJ_21770</name>
</gene>
<evidence type="ECO:0000313" key="6">
    <source>
        <dbReference type="Proteomes" id="UP000234479"/>
    </source>
</evidence>
<proteinExistence type="predicted"/>
<comment type="caution">
    <text evidence="5">The sequence shown here is derived from an EMBL/GenBank/DDBJ whole genome shotgun (WGS) entry which is preliminary data.</text>
</comment>
<dbReference type="Pfam" id="PF22244">
    <property type="entry name" value="GCE_fung"/>
    <property type="match status" value="1"/>
</dbReference>
<dbReference type="OrthoDB" id="217645at2"/>
<evidence type="ECO:0000259" key="4">
    <source>
        <dbReference type="Pfam" id="PF22244"/>
    </source>
</evidence>
<keyword evidence="1" id="KW-0719">Serine esterase</keyword>